<reference evidence="1" key="1">
    <citation type="submission" date="2023-07" db="EMBL/GenBank/DDBJ databases">
        <title>Chromosome-level Genome Assembly of Striped Snakehead (Channa striata).</title>
        <authorList>
            <person name="Liu H."/>
        </authorList>
    </citation>
    <scope>NUCLEOTIDE SEQUENCE</scope>
    <source>
        <strain evidence="1">Gz</strain>
        <tissue evidence="1">Muscle</tissue>
    </source>
</reference>
<dbReference type="AlphaFoldDB" id="A0AA88NDJ9"/>
<protein>
    <submittedName>
        <fullName evidence="1">Uncharacterized protein</fullName>
    </submittedName>
</protein>
<keyword evidence="2" id="KW-1185">Reference proteome</keyword>
<evidence type="ECO:0000313" key="2">
    <source>
        <dbReference type="Proteomes" id="UP001187415"/>
    </source>
</evidence>
<proteinExistence type="predicted"/>
<accession>A0AA88NDJ9</accession>
<organism evidence="1 2">
    <name type="scientific">Channa striata</name>
    <name type="common">Snakehead murrel</name>
    <name type="synonym">Ophicephalus striatus</name>
    <dbReference type="NCBI Taxonomy" id="64152"/>
    <lineage>
        <taxon>Eukaryota</taxon>
        <taxon>Metazoa</taxon>
        <taxon>Chordata</taxon>
        <taxon>Craniata</taxon>
        <taxon>Vertebrata</taxon>
        <taxon>Euteleostomi</taxon>
        <taxon>Actinopterygii</taxon>
        <taxon>Neopterygii</taxon>
        <taxon>Teleostei</taxon>
        <taxon>Neoteleostei</taxon>
        <taxon>Acanthomorphata</taxon>
        <taxon>Anabantaria</taxon>
        <taxon>Anabantiformes</taxon>
        <taxon>Channoidei</taxon>
        <taxon>Channidae</taxon>
        <taxon>Channa</taxon>
    </lineage>
</organism>
<comment type="caution">
    <text evidence="1">The sequence shown here is derived from an EMBL/GenBank/DDBJ whole genome shotgun (WGS) entry which is preliminary data.</text>
</comment>
<sequence length="66" mass="7497">MDDNILSSPPNSLLLFLTLSTGSSLQQSGAGLRLSRPTFRRRLLRASHVYRNWGVTVRQPDCNLRR</sequence>
<gene>
    <name evidence="1" type="ORF">Q5P01_008112</name>
</gene>
<dbReference type="EMBL" id="JAUPFM010000005">
    <property type="protein sequence ID" value="KAK2851836.1"/>
    <property type="molecule type" value="Genomic_DNA"/>
</dbReference>
<name>A0AA88NDJ9_CHASR</name>
<dbReference type="Proteomes" id="UP001187415">
    <property type="component" value="Unassembled WGS sequence"/>
</dbReference>
<evidence type="ECO:0000313" key="1">
    <source>
        <dbReference type="EMBL" id="KAK2851836.1"/>
    </source>
</evidence>